<gene>
    <name evidence="2" type="ORF">BP5796_03032</name>
</gene>
<feature type="compositionally biased region" description="Polar residues" evidence="1">
    <location>
        <begin position="8"/>
        <end position="25"/>
    </location>
</feature>
<dbReference type="EMBL" id="PDLN01000004">
    <property type="protein sequence ID" value="RDW87338.1"/>
    <property type="molecule type" value="Genomic_DNA"/>
</dbReference>
<evidence type="ECO:0000313" key="3">
    <source>
        <dbReference type="Proteomes" id="UP000256328"/>
    </source>
</evidence>
<accession>A0A3D8SNG3</accession>
<keyword evidence="3" id="KW-1185">Reference proteome</keyword>
<dbReference type="Proteomes" id="UP000256328">
    <property type="component" value="Unassembled WGS sequence"/>
</dbReference>
<reference evidence="2 3" key="1">
    <citation type="journal article" date="2018" name="IMA Fungus">
        <title>IMA Genome-F 9: Draft genome sequence of Annulohypoxylon stygium, Aspergillus mulundensis, Berkeleyomyces basicola (syn. Thielaviopsis basicola), Ceratocystis smalleyi, two Cercospora beticola strains, Coleophoma cylindrospora, Fusarium fracticaudum, Phialophora cf. hyalina, and Morchella septimelata.</title>
        <authorList>
            <person name="Wingfield B.D."/>
            <person name="Bills G.F."/>
            <person name="Dong Y."/>
            <person name="Huang W."/>
            <person name="Nel W.J."/>
            <person name="Swalarsk-Parry B.S."/>
            <person name="Vaghefi N."/>
            <person name="Wilken P.M."/>
            <person name="An Z."/>
            <person name="de Beer Z.W."/>
            <person name="De Vos L."/>
            <person name="Chen L."/>
            <person name="Duong T.A."/>
            <person name="Gao Y."/>
            <person name="Hammerbacher A."/>
            <person name="Kikkert J.R."/>
            <person name="Li Y."/>
            <person name="Li H."/>
            <person name="Li K."/>
            <person name="Li Q."/>
            <person name="Liu X."/>
            <person name="Ma X."/>
            <person name="Naidoo K."/>
            <person name="Pethybridge S.J."/>
            <person name="Sun J."/>
            <person name="Steenkamp E.T."/>
            <person name="van der Nest M.A."/>
            <person name="van Wyk S."/>
            <person name="Wingfield M.J."/>
            <person name="Xiong C."/>
            <person name="Yue Q."/>
            <person name="Zhang X."/>
        </authorList>
    </citation>
    <scope>NUCLEOTIDE SEQUENCE [LARGE SCALE GENOMIC DNA]</scope>
    <source>
        <strain evidence="2 3">BP5796</strain>
    </source>
</reference>
<feature type="region of interest" description="Disordered" evidence="1">
    <location>
        <begin position="1"/>
        <end position="60"/>
    </location>
</feature>
<organism evidence="2 3">
    <name type="scientific">Coleophoma crateriformis</name>
    <dbReference type="NCBI Taxonomy" id="565419"/>
    <lineage>
        <taxon>Eukaryota</taxon>
        <taxon>Fungi</taxon>
        <taxon>Dikarya</taxon>
        <taxon>Ascomycota</taxon>
        <taxon>Pezizomycotina</taxon>
        <taxon>Leotiomycetes</taxon>
        <taxon>Helotiales</taxon>
        <taxon>Dermateaceae</taxon>
        <taxon>Coleophoma</taxon>
    </lineage>
</organism>
<dbReference type="AlphaFoldDB" id="A0A3D8SNG3"/>
<sequence>MALIQTPPAGSTEQSVLPTQSSPSQGEAAVPSPPPPTRTPPSPPQPPNMSTPDLDPHPGTLVIFHTITRTDAANGERTGPRFTDEQTLELLEGRNEPEPKSKPKPKWMKVMIRAETYETSGIEMLIDEDGRDYS</sequence>
<feature type="compositionally biased region" description="Pro residues" evidence="1">
    <location>
        <begin position="31"/>
        <end position="49"/>
    </location>
</feature>
<comment type="caution">
    <text evidence="2">The sequence shown here is derived from an EMBL/GenBank/DDBJ whole genome shotgun (WGS) entry which is preliminary data.</text>
</comment>
<protein>
    <submittedName>
        <fullName evidence="2">Uncharacterized protein</fullName>
    </submittedName>
</protein>
<dbReference type="OrthoDB" id="10455031at2759"/>
<proteinExistence type="predicted"/>
<evidence type="ECO:0000256" key="1">
    <source>
        <dbReference type="SAM" id="MobiDB-lite"/>
    </source>
</evidence>
<evidence type="ECO:0000313" key="2">
    <source>
        <dbReference type="EMBL" id="RDW87338.1"/>
    </source>
</evidence>
<name>A0A3D8SNG3_9HELO</name>